<proteinExistence type="inferred from homology"/>
<dbReference type="Gene3D" id="3.40.50.720">
    <property type="entry name" value="NAD(P)-binding Rossmann-like Domain"/>
    <property type="match status" value="1"/>
</dbReference>
<evidence type="ECO:0000256" key="3">
    <source>
        <dbReference type="RuleBase" id="RU000363"/>
    </source>
</evidence>
<dbReference type="InterPro" id="IPR002347">
    <property type="entry name" value="SDR_fam"/>
</dbReference>
<dbReference type="InterPro" id="IPR020904">
    <property type="entry name" value="Sc_DH/Rdtase_CS"/>
</dbReference>
<dbReference type="AlphaFoldDB" id="A0AAJ2NPG5"/>
<dbReference type="InterPro" id="IPR036291">
    <property type="entry name" value="NAD(P)-bd_dom_sf"/>
</dbReference>
<dbReference type="PROSITE" id="PS00061">
    <property type="entry name" value="ADH_SHORT"/>
    <property type="match status" value="1"/>
</dbReference>
<dbReference type="PRINTS" id="PR00081">
    <property type="entry name" value="GDHRDH"/>
</dbReference>
<reference evidence="4" key="1">
    <citation type="submission" date="2023-10" db="EMBL/GenBank/DDBJ databases">
        <title>Screening of Alkalihalophilus pseudofirmusBZ-TG-HK211 and Its Alleviation of Salt Stress on Rapeseed Growth.</title>
        <authorList>
            <person name="Zhao B."/>
            <person name="Guo T."/>
        </authorList>
    </citation>
    <scope>NUCLEOTIDE SEQUENCE</scope>
    <source>
        <strain evidence="4">BZ-TG-HK211</strain>
    </source>
</reference>
<evidence type="ECO:0000256" key="1">
    <source>
        <dbReference type="ARBA" id="ARBA00006484"/>
    </source>
</evidence>
<dbReference type="PANTHER" id="PTHR42901:SF1">
    <property type="entry name" value="ALCOHOL DEHYDROGENASE"/>
    <property type="match status" value="1"/>
</dbReference>
<organism evidence="4 5">
    <name type="scientific">Alkalihalophilus pseudofirmus</name>
    <name type="common">Bacillus pseudofirmus</name>
    <dbReference type="NCBI Taxonomy" id="79885"/>
    <lineage>
        <taxon>Bacteria</taxon>
        <taxon>Bacillati</taxon>
        <taxon>Bacillota</taxon>
        <taxon>Bacilli</taxon>
        <taxon>Bacillales</taxon>
        <taxon>Bacillaceae</taxon>
        <taxon>Alkalihalophilus</taxon>
    </lineage>
</organism>
<evidence type="ECO:0000256" key="2">
    <source>
        <dbReference type="ARBA" id="ARBA00023002"/>
    </source>
</evidence>
<keyword evidence="2 4" id="KW-0560">Oxidoreductase</keyword>
<sequence>MQQQKVIMITGASKGLGKALALHLAGKDHKLAICARNEEELKQVENEIHRRGAKVVAAVADVSNKKDVERFVSITENTFGKIDVLINNASVFGPGPTYLADYPDEAFEDVILSNITNPFYMTKRVLPGMLARQRGTILSITSEVGITGYAEWGAYSVSKYALEGLAAVWADELKDTGVQIVLVDPGEMDTIMHKIAVPDCNYSLSSPAQIARALQSVVLDETMSLNGKRFEAQDLIEEGPHDD</sequence>
<comment type="similarity">
    <text evidence="1 3">Belongs to the short-chain dehydrogenases/reductases (SDR) family.</text>
</comment>
<dbReference type="CDD" id="cd05233">
    <property type="entry name" value="SDR_c"/>
    <property type="match status" value="1"/>
</dbReference>
<dbReference type="EMBL" id="JAWJAY010000002">
    <property type="protein sequence ID" value="MDV2886053.1"/>
    <property type="molecule type" value="Genomic_DNA"/>
</dbReference>
<dbReference type="Pfam" id="PF00106">
    <property type="entry name" value="adh_short"/>
    <property type="match status" value="1"/>
</dbReference>
<dbReference type="GO" id="GO:0016491">
    <property type="term" value="F:oxidoreductase activity"/>
    <property type="evidence" value="ECO:0007669"/>
    <property type="project" value="UniProtKB-KW"/>
</dbReference>
<dbReference type="PRINTS" id="PR00080">
    <property type="entry name" value="SDRFAMILY"/>
</dbReference>
<evidence type="ECO:0000313" key="4">
    <source>
        <dbReference type="EMBL" id="MDV2886053.1"/>
    </source>
</evidence>
<evidence type="ECO:0000313" key="5">
    <source>
        <dbReference type="Proteomes" id="UP001285636"/>
    </source>
</evidence>
<gene>
    <name evidence="4" type="ORF">RYX45_12755</name>
</gene>
<protein>
    <submittedName>
        <fullName evidence="4">SDR family oxidoreductase</fullName>
        <ecNumber evidence="4">1.-.-.-</ecNumber>
    </submittedName>
</protein>
<dbReference type="EC" id="1.-.-.-" evidence="4"/>
<dbReference type="RefSeq" id="WP_323466938.1">
    <property type="nucleotide sequence ID" value="NZ_CP144224.1"/>
</dbReference>
<comment type="caution">
    <text evidence="4">The sequence shown here is derived from an EMBL/GenBank/DDBJ whole genome shotgun (WGS) entry which is preliminary data.</text>
</comment>
<dbReference type="PANTHER" id="PTHR42901">
    <property type="entry name" value="ALCOHOL DEHYDROGENASE"/>
    <property type="match status" value="1"/>
</dbReference>
<name>A0AAJ2NPG5_ALKPS</name>
<dbReference type="SUPFAM" id="SSF51735">
    <property type="entry name" value="NAD(P)-binding Rossmann-fold domains"/>
    <property type="match status" value="1"/>
</dbReference>
<accession>A0AAJ2NPG5</accession>
<dbReference type="Proteomes" id="UP001285636">
    <property type="component" value="Unassembled WGS sequence"/>
</dbReference>